<dbReference type="GO" id="GO:0000184">
    <property type="term" value="P:nuclear-transcribed mRNA catabolic process, nonsense-mediated decay"/>
    <property type="evidence" value="ECO:0007669"/>
    <property type="project" value="TreeGrafter"/>
</dbReference>
<dbReference type="PANTHER" id="PTHR11139">
    <property type="entry name" value="ATAXIA TELANGIECTASIA MUTATED ATM -RELATED"/>
    <property type="match status" value="1"/>
</dbReference>
<keyword evidence="2" id="KW-0808">Transferase</keyword>
<evidence type="ECO:0000313" key="3">
    <source>
        <dbReference type="Proteomes" id="UP000268162"/>
    </source>
</evidence>
<feature type="domain" description="PI3K/PI4K catalytic" evidence="1">
    <location>
        <begin position="1"/>
        <end position="115"/>
    </location>
</feature>
<dbReference type="InterPro" id="IPR050517">
    <property type="entry name" value="DDR_Repair_Kinase"/>
</dbReference>
<dbReference type="Proteomes" id="UP000268162">
    <property type="component" value="Unassembled WGS sequence"/>
</dbReference>
<keyword evidence="3" id="KW-1185">Reference proteome</keyword>
<dbReference type="Pfam" id="PF00454">
    <property type="entry name" value="PI3_PI4_kinase"/>
    <property type="match status" value="1"/>
</dbReference>
<organism evidence="2 3">
    <name type="scientific">Dimargaris cristalligena</name>
    <dbReference type="NCBI Taxonomy" id="215637"/>
    <lineage>
        <taxon>Eukaryota</taxon>
        <taxon>Fungi</taxon>
        <taxon>Fungi incertae sedis</taxon>
        <taxon>Zoopagomycota</taxon>
        <taxon>Kickxellomycotina</taxon>
        <taxon>Dimargaritomycetes</taxon>
        <taxon>Dimargaritales</taxon>
        <taxon>Dimargaritaceae</taxon>
        <taxon>Dimargaris</taxon>
    </lineage>
</organism>
<dbReference type="Gene3D" id="1.10.1070.11">
    <property type="entry name" value="Phosphatidylinositol 3-/4-kinase, catalytic domain"/>
    <property type="match status" value="1"/>
</dbReference>
<feature type="non-terminal residue" evidence="2">
    <location>
        <position position="1"/>
    </location>
</feature>
<keyword evidence="2" id="KW-0418">Kinase</keyword>
<dbReference type="PANTHER" id="PTHR11139:SF71">
    <property type="entry name" value="SERINE_THREONINE-PROTEIN KINASE SMG1"/>
    <property type="match status" value="1"/>
</dbReference>
<dbReference type="InterPro" id="IPR000403">
    <property type="entry name" value="PI3/4_kinase_cat_dom"/>
</dbReference>
<dbReference type="InterPro" id="IPR036940">
    <property type="entry name" value="PI3/4_kinase_cat_sf"/>
</dbReference>
<name>A0A4P9ZLC0_9FUNG</name>
<dbReference type="InterPro" id="IPR011009">
    <property type="entry name" value="Kinase-like_dom_sf"/>
</dbReference>
<protein>
    <submittedName>
        <fullName evidence="2">Kinase-like domain-containing protein</fullName>
    </submittedName>
</protein>
<feature type="non-terminal residue" evidence="2">
    <location>
        <position position="115"/>
    </location>
</feature>
<dbReference type="GO" id="GO:0004674">
    <property type="term" value="F:protein serine/threonine kinase activity"/>
    <property type="evidence" value="ECO:0007669"/>
    <property type="project" value="TreeGrafter"/>
</dbReference>
<reference evidence="3" key="1">
    <citation type="journal article" date="2018" name="Nat. Microbiol.">
        <title>Leveraging single-cell genomics to expand the fungal tree of life.</title>
        <authorList>
            <person name="Ahrendt S.R."/>
            <person name="Quandt C.A."/>
            <person name="Ciobanu D."/>
            <person name="Clum A."/>
            <person name="Salamov A."/>
            <person name="Andreopoulos B."/>
            <person name="Cheng J.F."/>
            <person name="Woyke T."/>
            <person name="Pelin A."/>
            <person name="Henrissat B."/>
            <person name="Reynolds N.K."/>
            <person name="Benny G.L."/>
            <person name="Smith M.E."/>
            <person name="James T.Y."/>
            <person name="Grigoriev I.V."/>
        </authorList>
    </citation>
    <scope>NUCLEOTIDE SEQUENCE [LARGE SCALE GENOMIC DNA]</scope>
    <source>
        <strain evidence="3">RSA 468</strain>
    </source>
</reference>
<dbReference type="AlphaFoldDB" id="A0A4P9ZLC0"/>
<dbReference type="PROSITE" id="PS50290">
    <property type="entry name" value="PI3_4_KINASE_3"/>
    <property type="match status" value="1"/>
</dbReference>
<dbReference type="SUPFAM" id="SSF56112">
    <property type="entry name" value="Protein kinase-like (PK-like)"/>
    <property type="match status" value="1"/>
</dbReference>
<evidence type="ECO:0000259" key="1">
    <source>
        <dbReference type="PROSITE" id="PS50290"/>
    </source>
</evidence>
<proteinExistence type="predicted"/>
<dbReference type="GO" id="GO:0005634">
    <property type="term" value="C:nucleus"/>
    <property type="evidence" value="ECO:0007669"/>
    <property type="project" value="TreeGrafter"/>
</dbReference>
<sequence>RTDCPADLLRSVYTNLLSQAPDHLLRQFLLTGSASPAHWYARQTRFTQSLAALSMLGYVLGWGDRHLDNIMLADDTAAVMHIDFSVCFGQGARLRVPETVPFRLTPNFVRALGAT</sequence>
<dbReference type="STRING" id="215637.A0A4P9ZLC0"/>
<dbReference type="EMBL" id="ML004089">
    <property type="protein sequence ID" value="RKP33281.1"/>
    <property type="molecule type" value="Genomic_DNA"/>
</dbReference>
<accession>A0A4P9ZLC0</accession>
<evidence type="ECO:0000313" key="2">
    <source>
        <dbReference type="EMBL" id="RKP33281.1"/>
    </source>
</evidence>
<gene>
    <name evidence="2" type="ORF">BJ085DRAFT_6053</name>
</gene>